<accession>A2SMZ6</accession>
<keyword evidence="1" id="KW-1133">Transmembrane helix</keyword>
<evidence type="ECO:0008006" key="4">
    <source>
        <dbReference type="Google" id="ProtNLM"/>
    </source>
</evidence>
<dbReference type="EMBL" id="CP000556">
    <property type="protein sequence ID" value="ABM96935.1"/>
    <property type="molecule type" value="Genomic_DNA"/>
</dbReference>
<geneLocation type="plasmid" evidence="2 3">
    <name>RPME01</name>
</geneLocation>
<evidence type="ECO:0000313" key="2">
    <source>
        <dbReference type="EMBL" id="ABM96935.1"/>
    </source>
</evidence>
<keyword evidence="1" id="KW-0812">Transmembrane</keyword>
<sequence>MSVQARVTHHALPRQHQPVRRAPARAHLITRKEIHLMKKKNLTILAEFFGHMLTGAAMFVGMALLAVGLSRFVDWLPFLHSSSLAAGLLHGVEQCILFADAVFFVWWLIYSTYKALKELMKD</sequence>
<keyword evidence="3" id="KW-1185">Reference proteome</keyword>
<dbReference type="AlphaFoldDB" id="A2SMZ6"/>
<evidence type="ECO:0000313" key="3">
    <source>
        <dbReference type="Proteomes" id="UP000000366"/>
    </source>
</evidence>
<gene>
    <name evidence="2" type="ordered locus">Mpe_B0157</name>
</gene>
<name>A2SMZ6_METPP</name>
<organism evidence="2 3">
    <name type="scientific">Methylibium petroleiphilum (strain ATCC BAA-1232 / LMG 22953 / PM1)</name>
    <dbReference type="NCBI Taxonomy" id="420662"/>
    <lineage>
        <taxon>Bacteria</taxon>
        <taxon>Pseudomonadati</taxon>
        <taxon>Pseudomonadota</taxon>
        <taxon>Betaproteobacteria</taxon>
        <taxon>Burkholderiales</taxon>
        <taxon>Sphaerotilaceae</taxon>
        <taxon>Methylibium</taxon>
    </lineage>
</organism>
<dbReference type="Proteomes" id="UP000000366">
    <property type="component" value="Plasmid RPME01"/>
</dbReference>
<keyword evidence="2" id="KW-0614">Plasmid</keyword>
<reference evidence="2 3" key="1">
    <citation type="journal article" date="2007" name="J. Bacteriol.">
        <title>Whole-genome analysis of the methyl tert-butyl ether-degrading beta-proteobacterium Methylibium petroleiphilum PM1.</title>
        <authorList>
            <person name="Kane S.R."/>
            <person name="Chakicherla A.Y."/>
            <person name="Chain P.S.G."/>
            <person name="Schmidt R."/>
            <person name="Shin M.W."/>
            <person name="Legler T.C."/>
            <person name="Scow K.M."/>
            <person name="Larimer F.W."/>
            <person name="Lucas S.M."/>
            <person name="Richardson P.M."/>
            <person name="Hristova K.R."/>
        </authorList>
    </citation>
    <scope>NUCLEOTIDE SEQUENCE [LARGE SCALE GENOMIC DNA]</scope>
    <source>
        <strain evidence="3">ATCC BAA-1232 / LMG 22953 / PM1</strain>
        <plasmid evidence="2 3">RPME01</plasmid>
    </source>
</reference>
<feature type="transmembrane region" description="Helical" evidence="1">
    <location>
        <begin position="87"/>
        <end position="110"/>
    </location>
</feature>
<proteinExistence type="predicted"/>
<dbReference type="KEGG" id="mpt:Mpe_B0157"/>
<protein>
    <recommendedName>
        <fullName evidence="4">Transmembrane protein</fullName>
    </recommendedName>
</protein>
<keyword evidence="1" id="KW-0472">Membrane</keyword>
<evidence type="ECO:0000256" key="1">
    <source>
        <dbReference type="SAM" id="Phobius"/>
    </source>
</evidence>
<dbReference type="HOGENOM" id="CLU_2024010_0_0_4"/>
<feature type="transmembrane region" description="Helical" evidence="1">
    <location>
        <begin position="42"/>
        <end position="67"/>
    </location>
</feature>